<feature type="binding site" evidence="6">
    <location>
        <position position="50"/>
    </location>
    <ligand>
        <name>ATP</name>
        <dbReference type="ChEBI" id="CHEBI:30616"/>
    </ligand>
</feature>
<dbReference type="Pfam" id="PF00118">
    <property type="entry name" value="Cpn60_TCP1"/>
    <property type="match status" value="1"/>
</dbReference>
<dbReference type="RefSeq" id="WP_305935453.1">
    <property type="nucleotide sequence ID" value="NZ_JAVAJI010000002.1"/>
</dbReference>
<dbReference type="HAMAP" id="MF_00600">
    <property type="entry name" value="CH60"/>
    <property type="match status" value="1"/>
</dbReference>
<organism evidence="10 11">
    <name type="scientific">Psychrobacter faecalis</name>
    <dbReference type="NCBI Taxonomy" id="180588"/>
    <lineage>
        <taxon>Bacteria</taxon>
        <taxon>Pseudomonadati</taxon>
        <taxon>Pseudomonadota</taxon>
        <taxon>Gammaproteobacteria</taxon>
        <taxon>Moraxellales</taxon>
        <taxon>Moraxellaceae</taxon>
        <taxon>Psychrobacter</taxon>
    </lineage>
</organism>
<dbReference type="InterPro" id="IPR027413">
    <property type="entry name" value="GROEL-like_equatorial_sf"/>
</dbReference>
<feature type="binding site" evidence="6">
    <location>
        <begin position="478"/>
        <end position="480"/>
    </location>
    <ligand>
        <name>ATP</name>
        <dbReference type="ChEBI" id="CHEBI:30616"/>
    </ligand>
</feature>
<dbReference type="NCBIfam" id="NF009489">
    <property type="entry name" value="PRK12851.1"/>
    <property type="match status" value="1"/>
</dbReference>
<dbReference type="NCBIfam" id="TIGR02348">
    <property type="entry name" value="GroEL"/>
    <property type="match status" value="1"/>
</dbReference>
<dbReference type="PANTHER" id="PTHR45633">
    <property type="entry name" value="60 KDA HEAT SHOCK PROTEIN, MITOCHONDRIAL"/>
    <property type="match status" value="1"/>
</dbReference>
<dbReference type="CDD" id="cd03344">
    <property type="entry name" value="GroEL"/>
    <property type="match status" value="1"/>
</dbReference>
<comment type="function">
    <text evidence="6 8">Together with its co-chaperonin GroES, plays an essential role in assisting protein folding. The GroEL-GroES system forms a nano-cage that allows encapsulation of the non-native substrate proteins and provides a physical environment optimized to promote and accelerate protein folding.</text>
</comment>
<dbReference type="EMBL" id="JAVAJI010000002">
    <property type="protein sequence ID" value="MDP4543830.1"/>
    <property type="molecule type" value="Genomic_DNA"/>
</dbReference>
<dbReference type="InterPro" id="IPR018370">
    <property type="entry name" value="Chaperonin_Cpn60_CS"/>
</dbReference>
<dbReference type="Proteomes" id="UP001228171">
    <property type="component" value="Unassembled WGS sequence"/>
</dbReference>
<feature type="binding site" evidence="6">
    <location>
        <position position="414"/>
    </location>
    <ligand>
        <name>ATP</name>
        <dbReference type="ChEBI" id="CHEBI:30616"/>
    </ligand>
</feature>
<keyword evidence="11" id="KW-1185">Reference proteome</keyword>
<comment type="subunit">
    <text evidence="6 8">Forms a cylinder of 14 subunits composed of two heptameric rings stacked back-to-back. Interacts with the co-chaperonin GroES.</text>
</comment>
<evidence type="ECO:0000256" key="9">
    <source>
        <dbReference type="SAM" id="Coils"/>
    </source>
</evidence>
<evidence type="ECO:0000256" key="5">
    <source>
        <dbReference type="ARBA" id="ARBA00023235"/>
    </source>
</evidence>
<feature type="coiled-coil region" evidence="9">
    <location>
        <begin position="338"/>
        <end position="365"/>
    </location>
</feature>
<keyword evidence="2 6" id="KW-0547">Nucleotide-binding</keyword>
<comment type="caution">
    <text evidence="10">The sequence shown here is derived from an EMBL/GenBank/DDBJ whole genome shotgun (WGS) entry which is preliminary data.</text>
</comment>
<dbReference type="NCBIfam" id="NF009488">
    <property type="entry name" value="PRK12850.1"/>
    <property type="match status" value="1"/>
</dbReference>
<dbReference type="InterPro" id="IPR027409">
    <property type="entry name" value="GroEL-like_apical_dom_sf"/>
</dbReference>
<dbReference type="NCBIfam" id="NF009487">
    <property type="entry name" value="PRK12849.1"/>
    <property type="match status" value="1"/>
</dbReference>
<dbReference type="InterPro" id="IPR002423">
    <property type="entry name" value="Cpn60/GroEL/TCP-1"/>
</dbReference>
<feature type="binding site" evidence="6">
    <location>
        <begin position="86"/>
        <end position="90"/>
    </location>
    <ligand>
        <name>ATP</name>
        <dbReference type="ChEBI" id="CHEBI:30616"/>
    </ligand>
</feature>
<dbReference type="InterPro" id="IPR027410">
    <property type="entry name" value="TCP-1-like_intermed_sf"/>
</dbReference>
<evidence type="ECO:0000256" key="2">
    <source>
        <dbReference type="ARBA" id="ARBA00022741"/>
    </source>
</evidence>
<keyword evidence="9" id="KW-0175">Coiled coil</keyword>
<evidence type="ECO:0000256" key="7">
    <source>
        <dbReference type="RuleBase" id="RU000418"/>
    </source>
</evidence>
<reference evidence="10 11" key="1">
    <citation type="submission" date="2023-08" db="EMBL/GenBank/DDBJ databases">
        <authorList>
            <person name="Kumar R."/>
        </authorList>
    </citation>
    <scope>NUCLEOTIDE SEQUENCE [LARGE SCALE GENOMIC DNA]</scope>
    <source>
        <strain evidence="10 11">LUR13</strain>
    </source>
</reference>
<evidence type="ECO:0000256" key="6">
    <source>
        <dbReference type="HAMAP-Rule" id="MF_00600"/>
    </source>
</evidence>
<evidence type="ECO:0000256" key="1">
    <source>
        <dbReference type="ARBA" id="ARBA00006607"/>
    </source>
</evidence>
<dbReference type="NCBIfam" id="NF000592">
    <property type="entry name" value="PRK00013.1"/>
    <property type="match status" value="1"/>
</dbReference>
<dbReference type="SUPFAM" id="SSF48592">
    <property type="entry name" value="GroEL equatorial domain-like"/>
    <property type="match status" value="1"/>
</dbReference>
<dbReference type="PRINTS" id="PR00298">
    <property type="entry name" value="CHAPERONIN60"/>
</dbReference>
<sequence>MAKDVKFGIDARKQMMDGVNVLANAVKVTLGPKGRNVVIDKSFGAPTITKDGVSVAKEIELENKFENMGAQLVREVASRTNDVAGDGTTTATVLAQSILVEGMKSVAAGMNPMDLKRGIDKAVRAAVEQIHELSTPADDSKAIAQVGSISANSDTKIGELIAQAMEKVGKQGVITVEEGSSFEDTLEVVEGMQFDRGYISPYFANKQDSLTAEFENPYILLVDKKISNIREIVPLLEQVMQQSKPLLIIAEDVENEALATLVVNNMRGGLKTCAVKAPGFGDRRKAMLEDIATLTGGTVISEEIGLSLETATLEQLGTAKKVTVGKENTVIVDGAGNTADIENRVESIKRQVEESTSDYDKEKLQERMAKLAGGVAVIKVGAATETEMKEKKDRVDDALHATRAAVEEGVVPGGGVALVRAMNALSELRGDNDDQNAGIRILRRAMEAPLRQIVTNSGEEASVVVNEVKSGTGNYGYNAASGEYGDMLEMGILDPAKVSRSALENAASVAGLMLTTEVMITDLPQGDDAMAGMGAAGGMGGMGGMM</sequence>
<evidence type="ECO:0000256" key="8">
    <source>
        <dbReference type="RuleBase" id="RU000419"/>
    </source>
</evidence>
<comment type="subcellular location">
    <subcellularLocation>
        <location evidence="6">Cytoplasm</location>
    </subcellularLocation>
</comment>
<gene>
    <name evidence="6 10" type="primary">groL</name>
    <name evidence="6" type="synonym">groEL</name>
    <name evidence="10" type="ORF">Q8P09_01875</name>
</gene>
<evidence type="ECO:0000313" key="10">
    <source>
        <dbReference type="EMBL" id="MDP4543830.1"/>
    </source>
</evidence>
<feature type="binding site" evidence="6">
    <location>
        <begin position="29"/>
        <end position="32"/>
    </location>
    <ligand>
        <name>ATP</name>
        <dbReference type="ChEBI" id="CHEBI:30616"/>
    </ligand>
</feature>
<evidence type="ECO:0000256" key="3">
    <source>
        <dbReference type="ARBA" id="ARBA00022840"/>
    </source>
</evidence>
<dbReference type="InterPro" id="IPR001844">
    <property type="entry name" value="Cpn60/GroEL"/>
</dbReference>
<evidence type="ECO:0000313" key="11">
    <source>
        <dbReference type="Proteomes" id="UP001228171"/>
    </source>
</evidence>
<keyword evidence="3 6" id="KW-0067">ATP-binding</keyword>
<feature type="binding site" evidence="6">
    <location>
        <position position="494"/>
    </location>
    <ligand>
        <name>ATP</name>
        <dbReference type="ChEBI" id="CHEBI:30616"/>
    </ligand>
</feature>
<keyword evidence="5 6" id="KW-0413">Isomerase</keyword>
<dbReference type="SUPFAM" id="SSF54849">
    <property type="entry name" value="GroEL-intermediate domain like"/>
    <property type="match status" value="1"/>
</dbReference>
<keyword evidence="4 6" id="KW-0143">Chaperone</keyword>
<dbReference type="Gene3D" id="3.50.7.10">
    <property type="entry name" value="GroEL"/>
    <property type="match status" value="1"/>
</dbReference>
<dbReference type="PROSITE" id="PS00296">
    <property type="entry name" value="CHAPERONINS_CPN60"/>
    <property type="match status" value="1"/>
</dbReference>
<comment type="similarity">
    <text evidence="1 6 7">Belongs to the chaperonin (HSP60) family.</text>
</comment>
<name>A0ABT9HDI7_9GAMM</name>
<accession>A0ABT9HDI7</accession>
<dbReference type="Gene3D" id="1.10.560.10">
    <property type="entry name" value="GroEL-like equatorial domain"/>
    <property type="match status" value="1"/>
</dbReference>
<dbReference type="Gene3D" id="3.30.260.10">
    <property type="entry name" value="TCP-1-like chaperonin intermediate domain"/>
    <property type="match status" value="1"/>
</dbReference>
<dbReference type="EC" id="5.6.1.7" evidence="6"/>
<dbReference type="SUPFAM" id="SSF52029">
    <property type="entry name" value="GroEL apical domain-like"/>
    <property type="match status" value="1"/>
</dbReference>
<keyword evidence="6" id="KW-0963">Cytoplasm</keyword>
<evidence type="ECO:0000256" key="4">
    <source>
        <dbReference type="ARBA" id="ARBA00023186"/>
    </source>
</evidence>
<proteinExistence type="inferred from homology"/>
<protein>
    <recommendedName>
        <fullName evidence="6">Chaperonin GroEL</fullName>
        <ecNumber evidence="6">5.6.1.7</ecNumber>
    </recommendedName>
    <alternativeName>
        <fullName evidence="6">60 kDa chaperonin</fullName>
    </alternativeName>
    <alternativeName>
        <fullName evidence="6">Chaperonin-60</fullName>
        <shortName evidence="6">Cpn60</shortName>
    </alternativeName>
</protein>